<gene>
    <name evidence="3" type="ORF">FSP39_022607</name>
</gene>
<feature type="compositionally biased region" description="Basic and acidic residues" evidence="1">
    <location>
        <begin position="42"/>
        <end position="51"/>
    </location>
</feature>
<feature type="transmembrane region" description="Helical" evidence="2">
    <location>
        <begin position="304"/>
        <end position="326"/>
    </location>
</feature>
<organism evidence="3 4">
    <name type="scientific">Pinctada imbricata</name>
    <name type="common">Atlantic pearl-oyster</name>
    <name type="synonym">Pinctada martensii</name>
    <dbReference type="NCBI Taxonomy" id="66713"/>
    <lineage>
        <taxon>Eukaryota</taxon>
        <taxon>Metazoa</taxon>
        <taxon>Spiralia</taxon>
        <taxon>Lophotrochozoa</taxon>
        <taxon>Mollusca</taxon>
        <taxon>Bivalvia</taxon>
        <taxon>Autobranchia</taxon>
        <taxon>Pteriomorphia</taxon>
        <taxon>Pterioida</taxon>
        <taxon>Pterioidea</taxon>
        <taxon>Pteriidae</taxon>
        <taxon>Pinctada</taxon>
    </lineage>
</organism>
<feature type="region of interest" description="Disordered" evidence="1">
    <location>
        <begin position="35"/>
        <end position="112"/>
    </location>
</feature>
<evidence type="ECO:0000313" key="3">
    <source>
        <dbReference type="EMBL" id="KAK3096057.1"/>
    </source>
</evidence>
<feature type="compositionally biased region" description="Basic and acidic residues" evidence="1">
    <location>
        <begin position="60"/>
        <end position="74"/>
    </location>
</feature>
<evidence type="ECO:0000256" key="2">
    <source>
        <dbReference type="SAM" id="Phobius"/>
    </source>
</evidence>
<reference evidence="3" key="1">
    <citation type="submission" date="2019-08" db="EMBL/GenBank/DDBJ databases">
        <title>The improved chromosome-level genome for the pearl oyster Pinctada fucata martensii using PacBio sequencing and Hi-C.</title>
        <authorList>
            <person name="Zheng Z."/>
        </authorList>
    </citation>
    <scope>NUCLEOTIDE SEQUENCE</scope>
    <source>
        <strain evidence="3">ZZ-2019</strain>
        <tissue evidence="3">Adductor muscle</tissue>
    </source>
</reference>
<comment type="caution">
    <text evidence="3">The sequence shown here is derived from an EMBL/GenBank/DDBJ whole genome shotgun (WGS) entry which is preliminary data.</text>
</comment>
<feature type="compositionally biased region" description="Polar residues" evidence="1">
    <location>
        <begin position="87"/>
        <end position="110"/>
    </location>
</feature>
<accession>A0AA88Y5V5</accession>
<sequence length="407" mass="46760">MFFFVEFEEQEFIKVADKELEKSLQSDVLKFQSFNQDKKKKNVDQKDKDLSRGTTSQIKDTTKYDSIGHTDSTERGSVSGHPRQRHLTATLSEIRQRNSGSNSKNAISTEKTFHSYDKSIQEEGQTTTKSTHATLKQGKSITHDSDVPLHDSVSTIVNSSVTSISGDRVKTDKKRTTTLLDLDNVYYERQLQFLSRLYKGGNSQNGKNYHYETQISRPDFSSVDVGDEKKTFLSRLRHKFLSLSKIKRKLKRTRRQIPIDANEGWAIKYTTFSPKEKSTKSRDSFQIVSDEDRKKAEQEKIKKVLVYTAWTLASVFIFSFIAYCFVKNPKTCIVSFATGCPCCVLCAPLFNRLYEKYNPKQLMKDNLNKYLPGVIIHEDGTQENYEPTPEEMEIVGDIFDELEDLAM</sequence>
<protein>
    <submittedName>
        <fullName evidence="3">Uncharacterized protein</fullName>
    </submittedName>
</protein>
<dbReference type="Proteomes" id="UP001186944">
    <property type="component" value="Unassembled WGS sequence"/>
</dbReference>
<keyword evidence="2" id="KW-1133">Transmembrane helix</keyword>
<proteinExistence type="predicted"/>
<dbReference type="AlphaFoldDB" id="A0AA88Y5V5"/>
<keyword evidence="2" id="KW-0472">Membrane</keyword>
<evidence type="ECO:0000256" key="1">
    <source>
        <dbReference type="SAM" id="MobiDB-lite"/>
    </source>
</evidence>
<evidence type="ECO:0000313" key="4">
    <source>
        <dbReference type="Proteomes" id="UP001186944"/>
    </source>
</evidence>
<keyword evidence="2" id="KW-0812">Transmembrane</keyword>
<dbReference type="EMBL" id="VSWD01000008">
    <property type="protein sequence ID" value="KAK3096057.1"/>
    <property type="molecule type" value="Genomic_DNA"/>
</dbReference>
<name>A0AA88Y5V5_PINIB</name>
<keyword evidence="4" id="KW-1185">Reference proteome</keyword>